<gene>
    <name evidence="4" type="ORF">DFJ68_3027</name>
</gene>
<dbReference type="RefSeq" id="WP_121034439.1">
    <property type="nucleotide sequence ID" value="NZ_RBXT01000001.1"/>
</dbReference>
<evidence type="ECO:0000313" key="5">
    <source>
        <dbReference type="Proteomes" id="UP000278440"/>
    </source>
</evidence>
<dbReference type="InterPro" id="IPR051317">
    <property type="entry name" value="Gfo/Idh/MocA_oxidoreduct"/>
</dbReference>
<proteinExistence type="predicted"/>
<dbReference type="PANTHER" id="PTHR43708">
    <property type="entry name" value="CONSERVED EXPRESSED OXIDOREDUCTASE (EUROFUNG)"/>
    <property type="match status" value="1"/>
</dbReference>
<keyword evidence="1" id="KW-0520">NAD</keyword>
<dbReference type="Proteomes" id="UP000278440">
    <property type="component" value="Unassembled WGS sequence"/>
</dbReference>
<accession>A0A495Y2M7</accession>
<dbReference type="SUPFAM" id="SSF51735">
    <property type="entry name" value="NAD(P)-binding Rossmann-fold domains"/>
    <property type="match status" value="1"/>
</dbReference>
<dbReference type="Pfam" id="PF22725">
    <property type="entry name" value="GFO_IDH_MocA_C3"/>
    <property type="match status" value="1"/>
</dbReference>
<dbReference type="Gene3D" id="3.30.360.10">
    <property type="entry name" value="Dihydrodipicolinate Reductase, domain 2"/>
    <property type="match status" value="1"/>
</dbReference>
<protein>
    <submittedName>
        <fullName evidence="4">Putative dehydrogenase</fullName>
    </submittedName>
</protein>
<sequence length="411" mass="42878">MTVDRMPLRLGVVGAGGFADFVLGAAAGLDDLVVAAVVDRDPERARDLADRHGAAVADDVDALLRTVDVVLVATTPDSHAELATRAVRAGRHVLCEKPLATSAADALDVVAEAEQAGVVVTVDHVLRHNPLLAAVVRLRDEVLGPVRRFAYENDAADEGLGPDHWFWDTDASGGILLEHAVHALDAAHWLLGSRPTHAQATGVRRPTPHGDLDGLLDVVSVTTAHPGGALATHTHSFTHADRCERQWLRLDHGAAQTVVHGWIPVTAEVDLWTDDDGVATVQRLAADPAALFAVGHIDVAALPAAGIEVEVQRDAGAPGARARGADLSLPHRVHLTLDLGGEDAKQQVYAAAVRSAVADLVHCVRTGDRPVVDVTDAAAAVVVAAGATRALETGTTVSLLLPPPPQLAPPT</sequence>
<reference evidence="4 5" key="1">
    <citation type="submission" date="2018-10" db="EMBL/GenBank/DDBJ databases">
        <title>Sequencing the genomes of 1000 actinobacteria strains.</title>
        <authorList>
            <person name="Klenk H.-P."/>
        </authorList>
    </citation>
    <scope>NUCLEOTIDE SEQUENCE [LARGE SCALE GENOMIC DNA]</scope>
    <source>
        <strain evidence="4 5">DSM 44267</strain>
    </source>
</reference>
<organism evidence="4 5">
    <name type="scientific">Terracoccus luteus</name>
    <dbReference type="NCBI Taxonomy" id="53356"/>
    <lineage>
        <taxon>Bacteria</taxon>
        <taxon>Bacillati</taxon>
        <taxon>Actinomycetota</taxon>
        <taxon>Actinomycetes</taxon>
        <taxon>Micrococcales</taxon>
        <taxon>Intrasporangiaceae</taxon>
        <taxon>Terracoccus</taxon>
    </lineage>
</organism>
<evidence type="ECO:0000259" key="2">
    <source>
        <dbReference type="Pfam" id="PF01408"/>
    </source>
</evidence>
<dbReference type="GO" id="GO:0000166">
    <property type="term" value="F:nucleotide binding"/>
    <property type="evidence" value="ECO:0007669"/>
    <property type="project" value="InterPro"/>
</dbReference>
<dbReference type="AlphaFoldDB" id="A0A495Y2M7"/>
<name>A0A495Y2M7_9MICO</name>
<dbReference type="InterPro" id="IPR000683">
    <property type="entry name" value="Gfo/Idh/MocA-like_OxRdtase_N"/>
</dbReference>
<dbReference type="Pfam" id="PF01408">
    <property type="entry name" value="GFO_IDH_MocA"/>
    <property type="match status" value="1"/>
</dbReference>
<evidence type="ECO:0000256" key="1">
    <source>
        <dbReference type="ARBA" id="ARBA00023027"/>
    </source>
</evidence>
<evidence type="ECO:0000259" key="3">
    <source>
        <dbReference type="Pfam" id="PF22725"/>
    </source>
</evidence>
<dbReference type="PANTHER" id="PTHR43708:SF8">
    <property type="entry name" value="OXIDOREDUCTASE"/>
    <property type="match status" value="1"/>
</dbReference>
<comment type="caution">
    <text evidence="4">The sequence shown here is derived from an EMBL/GenBank/DDBJ whole genome shotgun (WGS) entry which is preliminary data.</text>
</comment>
<dbReference type="SUPFAM" id="SSF55347">
    <property type="entry name" value="Glyceraldehyde-3-phosphate dehydrogenase-like, C-terminal domain"/>
    <property type="match status" value="1"/>
</dbReference>
<keyword evidence="5" id="KW-1185">Reference proteome</keyword>
<dbReference type="Gene3D" id="3.40.50.720">
    <property type="entry name" value="NAD(P)-binding Rossmann-like Domain"/>
    <property type="match status" value="1"/>
</dbReference>
<dbReference type="EMBL" id="RBXT01000001">
    <property type="protein sequence ID" value="RKT79554.1"/>
    <property type="molecule type" value="Genomic_DNA"/>
</dbReference>
<dbReference type="InterPro" id="IPR055170">
    <property type="entry name" value="GFO_IDH_MocA-like_dom"/>
</dbReference>
<feature type="domain" description="Gfo/Idh/MocA-like oxidoreductase N-terminal" evidence="2">
    <location>
        <begin position="9"/>
        <end position="124"/>
    </location>
</feature>
<dbReference type="InterPro" id="IPR036291">
    <property type="entry name" value="NAD(P)-bd_dom_sf"/>
</dbReference>
<evidence type="ECO:0000313" key="4">
    <source>
        <dbReference type="EMBL" id="RKT79554.1"/>
    </source>
</evidence>
<feature type="domain" description="GFO/IDH/MocA-like oxidoreductase" evidence="3">
    <location>
        <begin position="138"/>
        <end position="243"/>
    </location>
</feature>
<dbReference type="OrthoDB" id="9792085at2"/>